<accession>A0A1U7HL20</accession>
<dbReference type="PANTHER" id="PTHR46796">
    <property type="entry name" value="HTH-TYPE TRANSCRIPTIONAL ACTIVATOR RHAS-RELATED"/>
    <property type="match status" value="1"/>
</dbReference>
<reference evidence="5 6" key="1">
    <citation type="submission" date="2016-11" db="EMBL/GenBank/DDBJ databases">
        <title>Draft Genome Sequences of Nine Cyanobacterial Strains from Diverse Habitats.</title>
        <authorList>
            <person name="Zhu T."/>
            <person name="Hou S."/>
            <person name="Lu X."/>
            <person name="Hess W.R."/>
        </authorList>
    </citation>
    <scope>NUCLEOTIDE SEQUENCE [LARGE SCALE GENOMIC DNA]</scope>
    <source>
        <strain evidence="5 6">5.2 s.c.1</strain>
    </source>
</reference>
<dbReference type="PANTHER" id="PTHR46796:SF6">
    <property type="entry name" value="ARAC SUBFAMILY"/>
    <property type="match status" value="1"/>
</dbReference>
<dbReference type="SUPFAM" id="SSF46689">
    <property type="entry name" value="Homeodomain-like"/>
    <property type="match status" value="2"/>
</dbReference>
<gene>
    <name evidence="5" type="ORF">NIES1031_15860</name>
</gene>
<dbReference type="STRING" id="247279.NIES1031_15860"/>
<dbReference type="SMART" id="SM00342">
    <property type="entry name" value="HTH_ARAC"/>
    <property type="match status" value="1"/>
</dbReference>
<evidence type="ECO:0000313" key="6">
    <source>
        <dbReference type="Proteomes" id="UP000185984"/>
    </source>
</evidence>
<dbReference type="OrthoDB" id="516574at2"/>
<dbReference type="Proteomes" id="UP000185984">
    <property type="component" value="Unassembled WGS sequence"/>
</dbReference>
<name>A0A1U7HL20_9CHRO</name>
<dbReference type="PROSITE" id="PS01124">
    <property type="entry name" value="HTH_ARAC_FAMILY_2"/>
    <property type="match status" value="1"/>
</dbReference>
<feature type="domain" description="HTH araC/xylS-type" evidence="4">
    <location>
        <begin position="190"/>
        <end position="288"/>
    </location>
</feature>
<evidence type="ECO:0000256" key="3">
    <source>
        <dbReference type="ARBA" id="ARBA00023163"/>
    </source>
</evidence>
<evidence type="ECO:0000259" key="4">
    <source>
        <dbReference type="PROSITE" id="PS01124"/>
    </source>
</evidence>
<dbReference type="Pfam" id="PF12833">
    <property type="entry name" value="HTH_18"/>
    <property type="match status" value="1"/>
</dbReference>
<organism evidence="5 6">
    <name type="scientific">Chroogloeocystis siderophila 5.2 s.c.1</name>
    <dbReference type="NCBI Taxonomy" id="247279"/>
    <lineage>
        <taxon>Bacteria</taxon>
        <taxon>Bacillati</taxon>
        <taxon>Cyanobacteriota</taxon>
        <taxon>Cyanophyceae</taxon>
        <taxon>Oscillatoriophycideae</taxon>
        <taxon>Chroococcales</taxon>
        <taxon>Chroococcaceae</taxon>
        <taxon>Chroogloeocystis</taxon>
    </lineage>
</organism>
<keyword evidence="3" id="KW-0804">Transcription</keyword>
<proteinExistence type="predicted"/>
<evidence type="ECO:0000313" key="5">
    <source>
        <dbReference type="EMBL" id="OKH24267.1"/>
    </source>
</evidence>
<dbReference type="PROSITE" id="PS00041">
    <property type="entry name" value="HTH_ARAC_FAMILY_1"/>
    <property type="match status" value="1"/>
</dbReference>
<dbReference type="InterPro" id="IPR009057">
    <property type="entry name" value="Homeodomain-like_sf"/>
</dbReference>
<dbReference type="InterPro" id="IPR018060">
    <property type="entry name" value="HTH_AraC"/>
</dbReference>
<comment type="caution">
    <text evidence="5">The sequence shown here is derived from an EMBL/GenBank/DDBJ whole genome shotgun (WGS) entry which is preliminary data.</text>
</comment>
<keyword evidence="6" id="KW-1185">Reference proteome</keyword>
<dbReference type="GO" id="GO:0043565">
    <property type="term" value="F:sequence-specific DNA binding"/>
    <property type="evidence" value="ECO:0007669"/>
    <property type="project" value="InterPro"/>
</dbReference>
<protein>
    <submittedName>
        <fullName evidence="5">AraC family transcriptional regulator</fullName>
    </submittedName>
</protein>
<sequence length="289" mass="33097">MKNNVRSLPSIHNLPPLSTLTQQWEGITVEYSCMNAIGEFDFAMPKNTISVAFVPHNRVTWSVDGASTQTTALPPGSVFLYCEHDFVWHYREQISEYINITLDQQLLNQVAVENGVSTPVEIEHRVIFPDNTILYIAQLLKAEIFNEGLAGKIYTESLRNLLMIHLLRNYNRVWVKPQSGNKLLDTIKLKQVKDFIEEKLAENITIADMAAVVHISQFHFARAFKTATGESPHRYLTQRRIERAKVLLSVTRLAIAEVAYRVGFYNQSHFTAQFRKLTGVTPKQYRDCL</sequence>
<dbReference type="GO" id="GO:0003700">
    <property type="term" value="F:DNA-binding transcription factor activity"/>
    <property type="evidence" value="ECO:0007669"/>
    <property type="project" value="InterPro"/>
</dbReference>
<dbReference type="AlphaFoldDB" id="A0A1U7HL20"/>
<evidence type="ECO:0000256" key="1">
    <source>
        <dbReference type="ARBA" id="ARBA00023015"/>
    </source>
</evidence>
<dbReference type="InterPro" id="IPR020449">
    <property type="entry name" value="Tscrpt_reg_AraC-type_HTH"/>
</dbReference>
<keyword evidence="1" id="KW-0805">Transcription regulation</keyword>
<dbReference type="InterPro" id="IPR018062">
    <property type="entry name" value="HTH_AraC-typ_CS"/>
</dbReference>
<keyword evidence="2" id="KW-0238">DNA-binding</keyword>
<dbReference type="InterPro" id="IPR050204">
    <property type="entry name" value="AraC_XylS_family_regulators"/>
</dbReference>
<dbReference type="RefSeq" id="WP_073550496.1">
    <property type="nucleotide sequence ID" value="NZ_CAWMVK010000005.1"/>
</dbReference>
<evidence type="ECO:0000256" key="2">
    <source>
        <dbReference type="ARBA" id="ARBA00023125"/>
    </source>
</evidence>
<dbReference type="Gene3D" id="1.10.10.60">
    <property type="entry name" value="Homeodomain-like"/>
    <property type="match status" value="2"/>
</dbReference>
<dbReference type="EMBL" id="MRCC01000013">
    <property type="protein sequence ID" value="OKH24267.1"/>
    <property type="molecule type" value="Genomic_DNA"/>
</dbReference>
<dbReference type="PRINTS" id="PR00032">
    <property type="entry name" value="HTHARAC"/>
</dbReference>